<dbReference type="InParanoid" id="O67793"/>
<dbReference type="eggNOG" id="COG1434">
    <property type="taxonomic scope" value="Bacteria"/>
</dbReference>
<dbReference type="GO" id="GO:0005886">
    <property type="term" value="C:plasma membrane"/>
    <property type="evidence" value="ECO:0000318"/>
    <property type="project" value="GO_Central"/>
</dbReference>
<evidence type="ECO:0000313" key="3">
    <source>
        <dbReference type="EMBL" id="AAC07762.1"/>
    </source>
</evidence>
<reference evidence="3 4" key="1">
    <citation type="journal article" date="1998" name="Nature">
        <title>The complete genome of the hyperthermophilic bacterium Aquifex aeolicus.</title>
        <authorList>
            <person name="Deckert G."/>
            <person name="Warren P.V."/>
            <person name="Gaasterland T."/>
            <person name="Young W.G."/>
            <person name="Lenox A.L."/>
            <person name="Graham D.E."/>
            <person name="Overbeek R."/>
            <person name="Snead M.A."/>
            <person name="Keller M."/>
            <person name="Aujay M."/>
            <person name="Huber R."/>
            <person name="Feldman R.A."/>
            <person name="Short J.M."/>
            <person name="Olson G.J."/>
            <person name="Swanson R.V."/>
        </authorList>
    </citation>
    <scope>NUCLEOTIDE SEQUENCE [LARGE SCALE GENOMIC DNA]</scope>
    <source>
        <strain evidence="3 4">VF5</strain>
    </source>
</reference>
<gene>
    <name evidence="3" type="ordered locus">aq_1986</name>
</gene>
<accession>O67793</accession>
<evidence type="ECO:0000259" key="2">
    <source>
        <dbReference type="Pfam" id="PF02698"/>
    </source>
</evidence>
<name>O67793_AQUAE</name>
<dbReference type="Gene3D" id="3.40.50.620">
    <property type="entry name" value="HUPs"/>
    <property type="match status" value="1"/>
</dbReference>
<dbReference type="CDD" id="cd06259">
    <property type="entry name" value="YdcF-like"/>
    <property type="match status" value="1"/>
</dbReference>
<dbReference type="PATRIC" id="fig|224324.8.peg.1535"/>
<dbReference type="FunCoup" id="O67793">
    <property type="interactions" value="57"/>
</dbReference>
<dbReference type="HOGENOM" id="CLU_053514_1_1_0"/>
<dbReference type="PIR" id="E70470">
    <property type="entry name" value="E70470"/>
</dbReference>
<dbReference type="GO" id="GO:0000270">
    <property type="term" value="P:peptidoglycan metabolic process"/>
    <property type="evidence" value="ECO:0000318"/>
    <property type="project" value="GO_Central"/>
</dbReference>
<dbReference type="EMBL" id="AE000657">
    <property type="protein sequence ID" value="AAC07762.1"/>
    <property type="molecule type" value="Genomic_DNA"/>
</dbReference>
<dbReference type="Proteomes" id="UP000000798">
    <property type="component" value="Chromosome"/>
</dbReference>
<dbReference type="EnsemblBacteria" id="AAC07762">
    <property type="protein sequence ID" value="AAC07762"/>
    <property type="gene ID" value="aq_1986"/>
</dbReference>
<keyword evidence="4" id="KW-1185">Reference proteome</keyword>
<organism evidence="3 4">
    <name type="scientific">Aquifex aeolicus (strain VF5)</name>
    <dbReference type="NCBI Taxonomy" id="224324"/>
    <lineage>
        <taxon>Bacteria</taxon>
        <taxon>Pseudomonadati</taxon>
        <taxon>Aquificota</taxon>
        <taxon>Aquificia</taxon>
        <taxon>Aquificales</taxon>
        <taxon>Aquificaceae</taxon>
        <taxon>Aquifex</taxon>
    </lineage>
</organism>
<dbReference type="PANTHER" id="PTHR30336:SF4">
    <property type="entry name" value="ENVELOPE BIOGENESIS FACTOR ELYC"/>
    <property type="match status" value="1"/>
</dbReference>
<sequence>MFFLKKLISYFILPPGIYVIAFLFISFLSKGKFLRRFALLCALSLYLISVEPIKDLLIYPLENYYKKPEVLKGDAIVVLGGGVYNNGRLKASSFKRLITGFLLYKELKKPIILSGGASINVIPEAKVMKELLRSFGVPEEDIYTDVRSRDTFENAKFVKEMCEKLLKCKEVILVTSGFHMPRAVGVFKKAGLEVIPYPTDLKFEGKYNVYSLFPKYSVFYDSSIAIREYIGLLFYKLKGLL</sequence>
<dbReference type="GO" id="GO:0043164">
    <property type="term" value="P:Gram-negative-bacterium-type cell wall biogenesis"/>
    <property type="evidence" value="ECO:0000318"/>
    <property type="project" value="GO_Central"/>
</dbReference>
<evidence type="ECO:0000256" key="1">
    <source>
        <dbReference type="SAM" id="Phobius"/>
    </source>
</evidence>
<dbReference type="RefSeq" id="WP_010881298.1">
    <property type="nucleotide sequence ID" value="NC_000918.1"/>
</dbReference>
<dbReference type="OrthoDB" id="9782395at2"/>
<dbReference type="PANTHER" id="PTHR30336">
    <property type="entry name" value="INNER MEMBRANE PROTEIN, PROBABLE PERMEASE"/>
    <property type="match status" value="1"/>
</dbReference>
<protein>
    <recommendedName>
        <fullName evidence="2">DUF218 domain-containing protein</fullName>
    </recommendedName>
</protein>
<feature type="transmembrane region" description="Helical" evidence="1">
    <location>
        <begin position="7"/>
        <end position="27"/>
    </location>
</feature>
<dbReference type="InterPro" id="IPR014729">
    <property type="entry name" value="Rossmann-like_a/b/a_fold"/>
</dbReference>
<feature type="domain" description="DUF218" evidence="2">
    <location>
        <begin position="74"/>
        <end position="231"/>
    </location>
</feature>
<proteinExistence type="predicted"/>
<dbReference type="AlphaFoldDB" id="O67793"/>
<keyword evidence="1" id="KW-0472">Membrane</keyword>
<keyword evidence="1" id="KW-0812">Transmembrane</keyword>
<keyword evidence="1" id="KW-1133">Transmembrane helix</keyword>
<dbReference type="STRING" id="224324.aq_1986"/>
<dbReference type="InterPro" id="IPR003848">
    <property type="entry name" value="DUF218"/>
</dbReference>
<evidence type="ECO:0000313" key="4">
    <source>
        <dbReference type="Proteomes" id="UP000000798"/>
    </source>
</evidence>
<dbReference type="KEGG" id="aae:aq_1986"/>
<dbReference type="InterPro" id="IPR051599">
    <property type="entry name" value="Cell_Envelope_Assoc"/>
</dbReference>
<dbReference type="Pfam" id="PF02698">
    <property type="entry name" value="DUF218"/>
    <property type="match status" value="1"/>
</dbReference>